<comment type="caution">
    <text evidence="1">The sequence shown here is derived from an EMBL/GenBank/DDBJ whole genome shotgun (WGS) entry which is preliminary data.</text>
</comment>
<reference evidence="1 2" key="1">
    <citation type="journal article" date="2019" name="Sci. Rep.">
        <title>Orb-weaving spider Araneus ventricosus genome elucidates the spidroin gene catalogue.</title>
        <authorList>
            <person name="Kono N."/>
            <person name="Nakamura H."/>
            <person name="Ohtoshi R."/>
            <person name="Moran D.A.P."/>
            <person name="Shinohara A."/>
            <person name="Yoshida Y."/>
            <person name="Fujiwara M."/>
            <person name="Mori M."/>
            <person name="Tomita M."/>
            <person name="Arakawa K."/>
        </authorList>
    </citation>
    <scope>NUCLEOTIDE SEQUENCE [LARGE SCALE GENOMIC DNA]</scope>
</reference>
<sequence length="89" mass="10047">MGSRSHSKEDPQYFPAWLQVDSVTVQASALWYSGEVLRGRYLFSYCPGQLANLDVLRLKIVLVYLNPLTSSLKFPLNIEESPSEAGCFF</sequence>
<gene>
    <name evidence="1" type="ORF">AVEN_197208_1</name>
</gene>
<evidence type="ECO:0000313" key="2">
    <source>
        <dbReference type="Proteomes" id="UP000499080"/>
    </source>
</evidence>
<proteinExistence type="predicted"/>
<dbReference type="EMBL" id="BGPR01001399">
    <property type="protein sequence ID" value="GBM52902.1"/>
    <property type="molecule type" value="Genomic_DNA"/>
</dbReference>
<keyword evidence="2" id="KW-1185">Reference proteome</keyword>
<dbReference type="AlphaFoldDB" id="A0A4Y2GGC9"/>
<evidence type="ECO:0000313" key="1">
    <source>
        <dbReference type="EMBL" id="GBM52902.1"/>
    </source>
</evidence>
<organism evidence="1 2">
    <name type="scientific">Araneus ventricosus</name>
    <name type="common">Orbweaver spider</name>
    <name type="synonym">Epeira ventricosa</name>
    <dbReference type="NCBI Taxonomy" id="182803"/>
    <lineage>
        <taxon>Eukaryota</taxon>
        <taxon>Metazoa</taxon>
        <taxon>Ecdysozoa</taxon>
        <taxon>Arthropoda</taxon>
        <taxon>Chelicerata</taxon>
        <taxon>Arachnida</taxon>
        <taxon>Araneae</taxon>
        <taxon>Araneomorphae</taxon>
        <taxon>Entelegynae</taxon>
        <taxon>Araneoidea</taxon>
        <taxon>Araneidae</taxon>
        <taxon>Araneus</taxon>
    </lineage>
</organism>
<dbReference type="Proteomes" id="UP000499080">
    <property type="component" value="Unassembled WGS sequence"/>
</dbReference>
<accession>A0A4Y2GGC9</accession>
<name>A0A4Y2GGC9_ARAVE</name>
<protein>
    <submittedName>
        <fullName evidence="1">Uncharacterized protein</fullName>
    </submittedName>
</protein>